<name>A0A0A9DQ65_ARUDO</name>
<accession>A0A0A9DQ65</accession>
<proteinExistence type="predicted"/>
<evidence type="ECO:0000313" key="1">
    <source>
        <dbReference type="EMBL" id="JAD89941.1"/>
    </source>
</evidence>
<reference evidence="1" key="2">
    <citation type="journal article" date="2015" name="Data Brief">
        <title>Shoot transcriptome of the giant reed, Arundo donax.</title>
        <authorList>
            <person name="Barrero R.A."/>
            <person name="Guerrero F.D."/>
            <person name="Moolhuijzen P."/>
            <person name="Goolsby J.A."/>
            <person name="Tidwell J."/>
            <person name="Bellgard S.E."/>
            <person name="Bellgard M.I."/>
        </authorList>
    </citation>
    <scope>NUCLEOTIDE SEQUENCE</scope>
    <source>
        <tissue evidence="1">Shoot tissue taken approximately 20 cm above the soil surface</tissue>
    </source>
</reference>
<reference evidence="1" key="1">
    <citation type="submission" date="2014-09" db="EMBL/GenBank/DDBJ databases">
        <authorList>
            <person name="Magalhaes I.L.F."/>
            <person name="Oliveira U."/>
            <person name="Santos F.R."/>
            <person name="Vidigal T.H.D.A."/>
            <person name="Brescovit A.D."/>
            <person name="Santos A.J."/>
        </authorList>
    </citation>
    <scope>NUCLEOTIDE SEQUENCE</scope>
    <source>
        <tissue evidence="1">Shoot tissue taken approximately 20 cm above the soil surface</tissue>
    </source>
</reference>
<dbReference type="EMBL" id="GBRH01207954">
    <property type="protein sequence ID" value="JAD89941.1"/>
    <property type="molecule type" value="Transcribed_RNA"/>
</dbReference>
<dbReference type="AlphaFoldDB" id="A0A0A9DQ65"/>
<protein>
    <submittedName>
        <fullName evidence="1">Uncharacterized protein</fullName>
    </submittedName>
</protein>
<organism evidence="1">
    <name type="scientific">Arundo donax</name>
    <name type="common">Giant reed</name>
    <name type="synonym">Donax arundinaceus</name>
    <dbReference type="NCBI Taxonomy" id="35708"/>
    <lineage>
        <taxon>Eukaryota</taxon>
        <taxon>Viridiplantae</taxon>
        <taxon>Streptophyta</taxon>
        <taxon>Embryophyta</taxon>
        <taxon>Tracheophyta</taxon>
        <taxon>Spermatophyta</taxon>
        <taxon>Magnoliopsida</taxon>
        <taxon>Liliopsida</taxon>
        <taxon>Poales</taxon>
        <taxon>Poaceae</taxon>
        <taxon>PACMAD clade</taxon>
        <taxon>Arundinoideae</taxon>
        <taxon>Arundineae</taxon>
        <taxon>Arundo</taxon>
    </lineage>
</organism>
<sequence>MIGLVKPTSGTAYVHGMDINTDMGNIYTNMGVCPQHEYLLLTRTYLSYSFRS</sequence>